<dbReference type="GO" id="GO:0005739">
    <property type="term" value="C:mitochondrion"/>
    <property type="evidence" value="ECO:0000318"/>
    <property type="project" value="GO_Central"/>
</dbReference>
<dbReference type="STRING" id="7070.D6WP57"/>
<dbReference type="EMBL" id="KQ971352">
    <property type="protein sequence ID" value="EFA07281.1"/>
    <property type="molecule type" value="Genomic_DNA"/>
</dbReference>
<dbReference type="OrthoDB" id="5835618at2759"/>
<dbReference type="GO" id="GO:0005840">
    <property type="term" value="C:ribosome"/>
    <property type="evidence" value="ECO:0007669"/>
    <property type="project" value="UniProtKB-KW"/>
</dbReference>
<keyword evidence="2" id="KW-0809">Transit peptide</keyword>
<name>D6WP57_TRICA</name>
<evidence type="ECO:0000256" key="6">
    <source>
        <dbReference type="ARBA" id="ARBA00037985"/>
    </source>
</evidence>
<evidence type="ECO:0000256" key="3">
    <source>
        <dbReference type="ARBA" id="ARBA00022980"/>
    </source>
</evidence>
<evidence type="ECO:0000256" key="2">
    <source>
        <dbReference type="ARBA" id="ARBA00022946"/>
    </source>
</evidence>
<dbReference type="GO" id="GO:1990904">
    <property type="term" value="C:ribonucleoprotein complex"/>
    <property type="evidence" value="ECO:0007669"/>
    <property type="project" value="UniProtKB-KW"/>
</dbReference>
<evidence type="ECO:0000256" key="8">
    <source>
        <dbReference type="ARBA" id="ARBA00041617"/>
    </source>
</evidence>
<dbReference type="InterPro" id="IPR010793">
    <property type="entry name" value="Ribosomal_mL37/mL65"/>
</dbReference>
<organism evidence="9 10">
    <name type="scientific">Tribolium castaneum</name>
    <name type="common">Red flour beetle</name>
    <dbReference type="NCBI Taxonomy" id="7070"/>
    <lineage>
        <taxon>Eukaryota</taxon>
        <taxon>Metazoa</taxon>
        <taxon>Ecdysozoa</taxon>
        <taxon>Arthropoda</taxon>
        <taxon>Hexapoda</taxon>
        <taxon>Insecta</taxon>
        <taxon>Pterygota</taxon>
        <taxon>Neoptera</taxon>
        <taxon>Endopterygota</taxon>
        <taxon>Coleoptera</taxon>
        <taxon>Polyphaga</taxon>
        <taxon>Cucujiformia</taxon>
        <taxon>Tenebrionidae</taxon>
        <taxon>Tenebrionidae incertae sedis</taxon>
        <taxon>Tribolium</taxon>
    </lineage>
</organism>
<evidence type="ECO:0000256" key="4">
    <source>
        <dbReference type="ARBA" id="ARBA00023128"/>
    </source>
</evidence>
<dbReference type="HOGENOM" id="CLU_037022_0_0_1"/>
<dbReference type="GO" id="GO:0003735">
    <property type="term" value="F:structural constituent of ribosome"/>
    <property type="evidence" value="ECO:0007669"/>
    <property type="project" value="InterPro"/>
</dbReference>
<gene>
    <name evidence="9" type="primary">AUGUSTUS-3.0.2_14515</name>
    <name evidence="9" type="ORF">TcasGA2_TC014515</name>
</gene>
<dbReference type="InParanoid" id="D6WP57"/>
<dbReference type="Pfam" id="PF07147">
    <property type="entry name" value="PDCD9"/>
    <property type="match status" value="1"/>
</dbReference>
<dbReference type="PANTHER" id="PTHR15889:SF2">
    <property type="entry name" value="LARGE RIBOSOMAL SUBUNIT PROTEIN ML37"/>
    <property type="match status" value="1"/>
</dbReference>
<dbReference type="OMA" id="WERGWHD"/>
<dbReference type="Proteomes" id="UP000007266">
    <property type="component" value="Linkage group 7"/>
</dbReference>
<sequence>MRLSRHLCKQHIGWHLKKLWANQSIKKIEDSQAEKRLLEKGIPVVRAEDVLQESYREQHKFEKVEVVGFKPPPIAFDNTHPNWHDRVLLTYKDNNVLLEGLKQAKILTNTVELTEGLPKSRAIESNKEIERRVKEIILSSHVFDAEQQKLPKLKDPERPAWNFPRVYGITQPRVIKLLLSNLLQLIENTSDLELVKNRFVIDDAHFSYSFEKYGKLMQFELKGDTLLTSKSPLSPVTDQPTKELELPDIFPIEPTITLNEENVYTVRQIYPINIQFAKSHPHTIFIPHVETDVKNIFEEPVTDEQIFGRSLLKTFTVAASYAKEKFGDVKILPKPVTVQCVHTNGHLFHFGVFQLNTLDLEDSGVKNVWYQTNRIPLFESCGYKVGKPVLEGYNREVMHILTSFYNNV</sequence>
<comment type="subcellular location">
    <subcellularLocation>
        <location evidence="1">Mitochondrion</location>
    </subcellularLocation>
</comment>
<evidence type="ECO:0000313" key="10">
    <source>
        <dbReference type="Proteomes" id="UP000007266"/>
    </source>
</evidence>
<proteinExistence type="inferred from homology"/>
<evidence type="ECO:0000256" key="1">
    <source>
        <dbReference type="ARBA" id="ARBA00004173"/>
    </source>
</evidence>
<reference evidence="9 10" key="2">
    <citation type="journal article" date="2010" name="Nucleic Acids Res.">
        <title>BeetleBase in 2010: revisions to provide comprehensive genomic information for Tribolium castaneum.</title>
        <authorList>
            <person name="Kim H.S."/>
            <person name="Murphy T."/>
            <person name="Xia J."/>
            <person name="Caragea D."/>
            <person name="Park Y."/>
            <person name="Beeman R.W."/>
            <person name="Lorenzen M.D."/>
            <person name="Butcher S."/>
            <person name="Manak J.R."/>
            <person name="Brown S.J."/>
        </authorList>
    </citation>
    <scope>GENOME REANNOTATION</scope>
    <source>
        <strain evidence="9 10">Georgia GA2</strain>
    </source>
</reference>
<evidence type="ECO:0000313" key="9">
    <source>
        <dbReference type="EMBL" id="EFA07281.1"/>
    </source>
</evidence>
<reference evidence="9 10" key="1">
    <citation type="journal article" date="2008" name="Nature">
        <title>The genome of the model beetle and pest Tribolium castaneum.</title>
        <authorList>
            <consortium name="Tribolium Genome Sequencing Consortium"/>
            <person name="Richards S."/>
            <person name="Gibbs R.A."/>
            <person name="Weinstock G.M."/>
            <person name="Brown S.J."/>
            <person name="Denell R."/>
            <person name="Beeman R.W."/>
            <person name="Gibbs R."/>
            <person name="Beeman R.W."/>
            <person name="Brown S.J."/>
            <person name="Bucher G."/>
            <person name="Friedrich M."/>
            <person name="Grimmelikhuijzen C.J."/>
            <person name="Klingler M."/>
            <person name="Lorenzen M."/>
            <person name="Richards S."/>
            <person name="Roth S."/>
            <person name="Schroder R."/>
            <person name="Tautz D."/>
            <person name="Zdobnov E.M."/>
            <person name="Muzny D."/>
            <person name="Gibbs R.A."/>
            <person name="Weinstock G.M."/>
            <person name="Attaway T."/>
            <person name="Bell S."/>
            <person name="Buhay C.J."/>
            <person name="Chandrabose M.N."/>
            <person name="Chavez D."/>
            <person name="Clerk-Blankenburg K.P."/>
            <person name="Cree A."/>
            <person name="Dao M."/>
            <person name="Davis C."/>
            <person name="Chacko J."/>
            <person name="Dinh H."/>
            <person name="Dugan-Rocha S."/>
            <person name="Fowler G."/>
            <person name="Garner T.T."/>
            <person name="Garnes J."/>
            <person name="Gnirke A."/>
            <person name="Hawes A."/>
            <person name="Hernandez J."/>
            <person name="Hines S."/>
            <person name="Holder M."/>
            <person name="Hume J."/>
            <person name="Jhangiani S.N."/>
            <person name="Joshi V."/>
            <person name="Khan Z.M."/>
            <person name="Jackson L."/>
            <person name="Kovar C."/>
            <person name="Kowis A."/>
            <person name="Lee S."/>
            <person name="Lewis L.R."/>
            <person name="Margolis J."/>
            <person name="Morgan M."/>
            <person name="Nazareth L.V."/>
            <person name="Nguyen N."/>
            <person name="Okwuonu G."/>
            <person name="Parker D."/>
            <person name="Richards S."/>
            <person name="Ruiz S.J."/>
            <person name="Santibanez J."/>
            <person name="Savard J."/>
            <person name="Scherer S.E."/>
            <person name="Schneider B."/>
            <person name="Sodergren E."/>
            <person name="Tautz D."/>
            <person name="Vattahil S."/>
            <person name="Villasana D."/>
            <person name="White C.S."/>
            <person name="Wright R."/>
            <person name="Park Y."/>
            <person name="Beeman R.W."/>
            <person name="Lord J."/>
            <person name="Oppert B."/>
            <person name="Lorenzen M."/>
            <person name="Brown S."/>
            <person name="Wang L."/>
            <person name="Savard J."/>
            <person name="Tautz D."/>
            <person name="Richards S."/>
            <person name="Weinstock G."/>
            <person name="Gibbs R.A."/>
            <person name="Liu Y."/>
            <person name="Worley K."/>
            <person name="Weinstock G."/>
            <person name="Elsik C.G."/>
            <person name="Reese J.T."/>
            <person name="Elhaik E."/>
            <person name="Landan G."/>
            <person name="Graur D."/>
            <person name="Arensburger P."/>
            <person name="Atkinson P."/>
            <person name="Beeman R.W."/>
            <person name="Beidler J."/>
            <person name="Brown S.J."/>
            <person name="Demuth J.P."/>
            <person name="Drury D.W."/>
            <person name="Du Y.Z."/>
            <person name="Fujiwara H."/>
            <person name="Lorenzen M."/>
            <person name="Maselli V."/>
            <person name="Osanai M."/>
            <person name="Park Y."/>
            <person name="Robertson H.M."/>
            <person name="Tu Z."/>
            <person name="Wang J.J."/>
            <person name="Wang S."/>
            <person name="Richards S."/>
            <person name="Song H."/>
            <person name="Zhang L."/>
            <person name="Sodergren E."/>
            <person name="Werner D."/>
            <person name="Stanke M."/>
            <person name="Morgenstern B."/>
            <person name="Solovyev V."/>
            <person name="Kosarev P."/>
            <person name="Brown G."/>
            <person name="Chen H.C."/>
            <person name="Ermolaeva O."/>
            <person name="Hlavina W."/>
            <person name="Kapustin Y."/>
            <person name="Kiryutin B."/>
            <person name="Kitts P."/>
            <person name="Maglott D."/>
            <person name="Pruitt K."/>
            <person name="Sapojnikov V."/>
            <person name="Souvorov A."/>
            <person name="Mackey A.J."/>
            <person name="Waterhouse R.M."/>
            <person name="Wyder S."/>
            <person name="Zdobnov E.M."/>
            <person name="Zdobnov E.M."/>
            <person name="Wyder S."/>
            <person name="Kriventseva E.V."/>
            <person name="Kadowaki T."/>
            <person name="Bork P."/>
            <person name="Aranda M."/>
            <person name="Bao R."/>
            <person name="Beermann A."/>
            <person name="Berns N."/>
            <person name="Bolognesi R."/>
            <person name="Bonneton F."/>
            <person name="Bopp D."/>
            <person name="Brown S.J."/>
            <person name="Bucher G."/>
            <person name="Butts T."/>
            <person name="Chaumot A."/>
            <person name="Denell R.E."/>
            <person name="Ferrier D.E."/>
            <person name="Friedrich M."/>
            <person name="Gordon C.M."/>
            <person name="Jindra M."/>
            <person name="Klingler M."/>
            <person name="Lan Q."/>
            <person name="Lattorff H.M."/>
            <person name="Laudet V."/>
            <person name="von Levetsow C."/>
            <person name="Liu Z."/>
            <person name="Lutz R."/>
            <person name="Lynch J.A."/>
            <person name="da Fonseca R.N."/>
            <person name="Posnien N."/>
            <person name="Reuter R."/>
            <person name="Roth S."/>
            <person name="Savard J."/>
            <person name="Schinko J.B."/>
            <person name="Schmitt C."/>
            <person name="Schoppmeier M."/>
            <person name="Schroder R."/>
            <person name="Shippy T.D."/>
            <person name="Simonnet F."/>
            <person name="Marques-Souza H."/>
            <person name="Tautz D."/>
            <person name="Tomoyasu Y."/>
            <person name="Trauner J."/>
            <person name="Van der Zee M."/>
            <person name="Vervoort M."/>
            <person name="Wittkopp N."/>
            <person name="Wimmer E.A."/>
            <person name="Yang X."/>
            <person name="Jones A.K."/>
            <person name="Sattelle D.B."/>
            <person name="Ebert P.R."/>
            <person name="Nelson D."/>
            <person name="Scott J.G."/>
            <person name="Beeman R.W."/>
            <person name="Muthukrishnan S."/>
            <person name="Kramer K.J."/>
            <person name="Arakane Y."/>
            <person name="Beeman R.W."/>
            <person name="Zhu Q."/>
            <person name="Hogenkamp D."/>
            <person name="Dixit R."/>
            <person name="Oppert B."/>
            <person name="Jiang H."/>
            <person name="Zou Z."/>
            <person name="Marshall J."/>
            <person name="Elpidina E."/>
            <person name="Vinokurov K."/>
            <person name="Oppert C."/>
            <person name="Zou Z."/>
            <person name="Evans J."/>
            <person name="Lu Z."/>
            <person name="Zhao P."/>
            <person name="Sumathipala N."/>
            <person name="Altincicek B."/>
            <person name="Vilcinskas A."/>
            <person name="Williams M."/>
            <person name="Hultmark D."/>
            <person name="Hetru C."/>
            <person name="Jiang H."/>
            <person name="Grimmelikhuijzen C.J."/>
            <person name="Hauser F."/>
            <person name="Cazzamali G."/>
            <person name="Williamson M."/>
            <person name="Park Y."/>
            <person name="Li B."/>
            <person name="Tanaka Y."/>
            <person name="Predel R."/>
            <person name="Neupert S."/>
            <person name="Schachtner J."/>
            <person name="Verleyen P."/>
            <person name="Raible F."/>
            <person name="Bork P."/>
            <person name="Friedrich M."/>
            <person name="Walden K.K."/>
            <person name="Robertson H.M."/>
            <person name="Angeli S."/>
            <person name="Foret S."/>
            <person name="Bucher G."/>
            <person name="Schuetz S."/>
            <person name="Maleszka R."/>
            <person name="Wimmer E.A."/>
            <person name="Beeman R.W."/>
            <person name="Lorenzen M."/>
            <person name="Tomoyasu Y."/>
            <person name="Miller S.C."/>
            <person name="Grossmann D."/>
            <person name="Bucher G."/>
        </authorList>
    </citation>
    <scope>NUCLEOTIDE SEQUENCE [LARGE SCALE GENOMIC DNA]</scope>
    <source>
        <strain evidence="9 10">Georgia GA2</strain>
    </source>
</reference>
<keyword evidence="5" id="KW-0687">Ribonucleoprotein</keyword>
<comment type="similarity">
    <text evidence="6">Belongs to the mitochondrion-specific ribosomal protein mL37 family.</text>
</comment>
<dbReference type="PhylomeDB" id="D6WP57"/>
<dbReference type="AlphaFoldDB" id="D6WP57"/>
<dbReference type="InterPro" id="IPR052482">
    <property type="entry name" value="mtLSU_mL37"/>
</dbReference>
<keyword evidence="4" id="KW-0496">Mitochondrion</keyword>
<dbReference type="FunCoup" id="D6WP57">
    <property type="interactions" value="541"/>
</dbReference>
<evidence type="ECO:0000256" key="7">
    <source>
        <dbReference type="ARBA" id="ARBA00039442"/>
    </source>
</evidence>
<dbReference type="PANTHER" id="PTHR15889">
    <property type="entry name" value="MITOCHONDRIAL RIBOSOMAL PROTEIN L37"/>
    <property type="match status" value="1"/>
</dbReference>
<evidence type="ECO:0000256" key="5">
    <source>
        <dbReference type="ARBA" id="ARBA00023274"/>
    </source>
</evidence>
<dbReference type="eggNOG" id="ENOG502QQAQ">
    <property type="taxonomic scope" value="Eukaryota"/>
</dbReference>
<keyword evidence="10" id="KW-1185">Reference proteome</keyword>
<protein>
    <recommendedName>
        <fullName evidence="7">Large ribosomal subunit protein mL37</fullName>
    </recommendedName>
    <alternativeName>
        <fullName evidence="8">39S ribosomal protein L37, mitochondrial</fullName>
    </alternativeName>
</protein>
<keyword evidence="3 9" id="KW-0689">Ribosomal protein</keyword>
<dbReference type="GO" id="GO:0006412">
    <property type="term" value="P:translation"/>
    <property type="evidence" value="ECO:0007669"/>
    <property type="project" value="InterPro"/>
</dbReference>
<accession>D6WP57</accession>
<dbReference type="KEGG" id="tca:660237"/>